<protein>
    <recommendedName>
        <fullName evidence="3">OCEL domain-containing protein</fullName>
    </recommendedName>
</protein>
<dbReference type="InterPro" id="IPR010844">
    <property type="entry name" value="Occludin_ELL"/>
</dbReference>
<dbReference type="Pfam" id="PF07303">
    <property type="entry name" value="Occludin_ELL"/>
    <property type="match status" value="1"/>
</dbReference>
<evidence type="ECO:0000256" key="1">
    <source>
        <dbReference type="ARBA" id="ARBA00009171"/>
    </source>
</evidence>
<dbReference type="Gene3D" id="6.10.140.340">
    <property type="match status" value="1"/>
</dbReference>
<dbReference type="SUPFAM" id="SSF144292">
    <property type="entry name" value="occludin/ELL-like"/>
    <property type="match status" value="1"/>
</dbReference>
<keyword evidence="5" id="KW-1185">Reference proteome</keyword>
<dbReference type="GO" id="GO:0000987">
    <property type="term" value="F:cis-regulatory region sequence-specific DNA binding"/>
    <property type="evidence" value="ECO:0007669"/>
    <property type="project" value="TreeGrafter"/>
</dbReference>
<comment type="similarity">
    <text evidence="1 2">Belongs to the ELL/occludin family.</text>
</comment>
<reference evidence="4" key="2">
    <citation type="submission" date="2017-10" db="EMBL/GenBank/DDBJ databases">
        <title>Ladona fulva Genome sequencing and assembly.</title>
        <authorList>
            <person name="Murali S."/>
            <person name="Richards S."/>
            <person name="Bandaranaike D."/>
            <person name="Bellair M."/>
            <person name="Blankenburg K."/>
            <person name="Chao H."/>
            <person name="Dinh H."/>
            <person name="Doddapaneni H."/>
            <person name="Dugan-Rocha S."/>
            <person name="Elkadiri S."/>
            <person name="Gnanaolivu R."/>
            <person name="Hernandez B."/>
            <person name="Skinner E."/>
            <person name="Javaid M."/>
            <person name="Lee S."/>
            <person name="Li M."/>
            <person name="Ming W."/>
            <person name="Munidasa M."/>
            <person name="Muniz J."/>
            <person name="Nguyen L."/>
            <person name="Hughes D."/>
            <person name="Osuji N."/>
            <person name="Pu L.-L."/>
            <person name="Puazo M."/>
            <person name="Qu C."/>
            <person name="Quiroz J."/>
            <person name="Raj R."/>
            <person name="Weissenberger G."/>
            <person name="Xin Y."/>
            <person name="Zou X."/>
            <person name="Han Y."/>
            <person name="Worley K."/>
            <person name="Muzny D."/>
            <person name="Gibbs R."/>
        </authorList>
    </citation>
    <scope>NUCLEOTIDE SEQUENCE</scope>
    <source>
        <strain evidence="4">Sampled in the wild</strain>
    </source>
</reference>
<evidence type="ECO:0000256" key="2">
    <source>
        <dbReference type="PROSITE-ProRule" id="PRU01324"/>
    </source>
</evidence>
<feature type="domain" description="OCEL" evidence="3">
    <location>
        <begin position="1"/>
        <end position="110"/>
    </location>
</feature>
<organism evidence="4 5">
    <name type="scientific">Ladona fulva</name>
    <name type="common">Scarce chaser dragonfly</name>
    <name type="synonym">Libellula fulva</name>
    <dbReference type="NCBI Taxonomy" id="123851"/>
    <lineage>
        <taxon>Eukaryota</taxon>
        <taxon>Metazoa</taxon>
        <taxon>Ecdysozoa</taxon>
        <taxon>Arthropoda</taxon>
        <taxon>Hexapoda</taxon>
        <taxon>Insecta</taxon>
        <taxon>Pterygota</taxon>
        <taxon>Palaeoptera</taxon>
        <taxon>Odonata</taxon>
        <taxon>Epiprocta</taxon>
        <taxon>Anisoptera</taxon>
        <taxon>Libelluloidea</taxon>
        <taxon>Libellulidae</taxon>
        <taxon>Ladona</taxon>
    </lineage>
</organism>
<dbReference type="GO" id="GO:0032968">
    <property type="term" value="P:positive regulation of transcription elongation by RNA polymerase II"/>
    <property type="evidence" value="ECO:0007669"/>
    <property type="project" value="TreeGrafter"/>
</dbReference>
<dbReference type="Proteomes" id="UP000792457">
    <property type="component" value="Unassembled WGS sequence"/>
</dbReference>
<dbReference type="InterPro" id="IPR031176">
    <property type="entry name" value="ELL/occludin"/>
</dbReference>
<name>A0A8K0P8M4_LADFU</name>
<dbReference type="GO" id="GO:0008023">
    <property type="term" value="C:transcription elongation factor complex"/>
    <property type="evidence" value="ECO:0007669"/>
    <property type="project" value="TreeGrafter"/>
</dbReference>
<dbReference type="GO" id="GO:0042795">
    <property type="term" value="P:snRNA transcription by RNA polymerase II"/>
    <property type="evidence" value="ECO:0007669"/>
    <property type="project" value="TreeGrafter"/>
</dbReference>
<dbReference type="AlphaFoldDB" id="A0A8K0P8M4"/>
<evidence type="ECO:0000259" key="3">
    <source>
        <dbReference type="PROSITE" id="PS51980"/>
    </source>
</evidence>
<proteinExistence type="inferred from homology"/>
<accession>A0A8K0P8M4</accession>
<dbReference type="PROSITE" id="PS51980">
    <property type="entry name" value="OCEL"/>
    <property type="match status" value="1"/>
</dbReference>
<sequence>MLYYSEYTTITTAEQRNRYKADFNADYDEYRYLHTIVETVSRRFAELQEMLEQQEIGSERWNSIKDQIVREYQENKRDQQYPEAKKKFQYLHEKLSHIKRLVLEYDSSVSGQIANVQKP</sequence>
<evidence type="ECO:0000313" key="4">
    <source>
        <dbReference type="EMBL" id="KAG8236073.1"/>
    </source>
</evidence>
<dbReference type="PANTHER" id="PTHR23288">
    <property type="entry name" value="OCCLUDIN AND RNA POLYMERASE II ELONGATION FACTOR ELL"/>
    <property type="match status" value="1"/>
</dbReference>
<comment type="caution">
    <text evidence="4">The sequence shown here is derived from an EMBL/GenBank/DDBJ whole genome shotgun (WGS) entry which is preliminary data.</text>
</comment>
<dbReference type="EMBL" id="KZ308984">
    <property type="protein sequence ID" value="KAG8236073.1"/>
    <property type="molecule type" value="Genomic_DNA"/>
</dbReference>
<evidence type="ECO:0000313" key="5">
    <source>
        <dbReference type="Proteomes" id="UP000792457"/>
    </source>
</evidence>
<dbReference type="OrthoDB" id="6284217at2759"/>
<gene>
    <name evidence="4" type="ORF">J437_LFUL011997</name>
</gene>
<reference evidence="4" key="1">
    <citation type="submission" date="2013-04" db="EMBL/GenBank/DDBJ databases">
        <authorList>
            <person name="Qu J."/>
            <person name="Murali S.C."/>
            <person name="Bandaranaike D."/>
            <person name="Bellair M."/>
            <person name="Blankenburg K."/>
            <person name="Chao H."/>
            <person name="Dinh H."/>
            <person name="Doddapaneni H."/>
            <person name="Downs B."/>
            <person name="Dugan-Rocha S."/>
            <person name="Elkadiri S."/>
            <person name="Gnanaolivu R.D."/>
            <person name="Hernandez B."/>
            <person name="Javaid M."/>
            <person name="Jayaseelan J.C."/>
            <person name="Lee S."/>
            <person name="Li M."/>
            <person name="Ming W."/>
            <person name="Munidasa M."/>
            <person name="Muniz J."/>
            <person name="Nguyen L."/>
            <person name="Ongeri F."/>
            <person name="Osuji N."/>
            <person name="Pu L.-L."/>
            <person name="Puazo M."/>
            <person name="Qu C."/>
            <person name="Quiroz J."/>
            <person name="Raj R."/>
            <person name="Weissenberger G."/>
            <person name="Xin Y."/>
            <person name="Zou X."/>
            <person name="Han Y."/>
            <person name="Richards S."/>
            <person name="Worley K."/>
            <person name="Muzny D."/>
            <person name="Gibbs R."/>
        </authorList>
    </citation>
    <scope>NUCLEOTIDE SEQUENCE</scope>
    <source>
        <strain evidence="4">Sampled in the wild</strain>
    </source>
</reference>
<dbReference type="PANTHER" id="PTHR23288:SF17">
    <property type="entry name" value="RNA POLYMERASE II ELONGATION FACTOR ELL"/>
    <property type="match status" value="1"/>
</dbReference>